<accession>A0ABR6YGB3</accession>
<sequence>MSASLHFFIAVCLFVFVQFASAADSAKGFLFSNKDWEVACDNTRTCRAAGYHFNDDNMAVSVLLTRIAGAKQVVTGQIMLGQYGQEMDELFAKLPQNIRLSMHIDGVKVGSVDIDQKKSLVAKLDEEQLVVLIKALRKKSRIEWKFAHHIWRLSGVGAASVLLKMDEFQGRQGTKDALFRTGNRNEENVLSPLPIPVFESKSPLPMQPEDQYLTKKFENEIRQSLINSLRTSDDCDYLSHKSEYIDEVDEPIHMLYRLSKTQLLVSTLCWRASYNTGKGYWVIEDTFPFRATLVTANGTENSQLQVSAIHKGRGLGDCWSMDGWIWDGKRYVHSESSTTGMCRFMAPGGGWILSTIVSR</sequence>
<keyword evidence="3" id="KW-1185">Reference proteome</keyword>
<feature type="signal peptide" evidence="1">
    <location>
        <begin position="1"/>
        <end position="22"/>
    </location>
</feature>
<dbReference type="Proteomes" id="UP000624279">
    <property type="component" value="Unassembled WGS sequence"/>
</dbReference>
<organism evidence="2 3">
    <name type="scientific">Undibacterium flavidum</name>
    <dbReference type="NCBI Taxonomy" id="2762297"/>
    <lineage>
        <taxon>Bacteria</taxon>
        <taxon>Pseudomonadati</taxon>
        <taxon>Pseudomonadota</taxon>
        <taxon>Betaproteobacteria</taxon>
        <taxon>Burkholderiales</taxon>
        <taxon>Oxalobacteraceae</taxon>
        <taxon>Undibacterium</taxon>
    </lineage>
</organism>
<protein>
    <submittedName>
        <fullName evidence="2">DUF1176 domain-containing protein</fullName>
    </submittedName>
</protein>
<proteinExistence type="predicted"/>
<name>A0ABR6YGB3_9BURK</name>
<keyword evidence="1" id="KW-0732">Signal</keyword>
<dbReference type="InterPro" id="IPR009560">
    <property type="entry name" value="DUF1176"/>
</dbReference>
<dbReference type="RefSeq" id="WP_186943575.1">
    <property type="nucleotide sequence ID" value="NZ_JACOGA010000020.1"/>
</dbReference>
<evidence type="ECO:0000313" key="3">
    <source>
        <dbReference type="Proteomes" id="UP000624279"/>
    </source>
</evidence>
<reference evidence="2 3" key="1">
    <citation type="submission" date="2020-08" db="EMBL/GenBank/DDBJ databases">
        <title>Novel species isolated from subtropical streams in China.</title>
        <authorList>
            <person name="Lu H."/>
        </authorList>
    </citation>
    <scope>NUCLEOTIDE SEQUENCE [LARGE SCALE GENOMIC DNA]</scope>
    <source>
        <strain evidence="2 3">LX15W</strain>
    </source>
</reference>
<dbReference type="Pfam" id="PF06674">
    <property type="entry name" value="DUF1176"/>
    <property type="match status" value="1"/>
</dbReference>
<feature type="chain" id="PRO_5045440249" evidence="1">
    <location>
        <begin position="23"/>
        <end position="359"/>
    </location>
</feature>
<evidence type="ECO:0000256" key="1">
    <source>
        <dbReference type="SAM" id="SignalP"/>
    </source>
</evidence>
<gene>
    <name evidence="2" type="ORF">H8K55_18645</name>
</gene>
<comment type="caution">
    <text evidence="2">The sequence shown here is derived from an EMBL/GenBank/DDBJ whole genome shotgun (WGS) entry which is preliminary data.</text>
</comment>
<dbReference type="EMBL" id="JACOGA010000020">
    <property type="protein sequence ID" value="MBC3875616.1"/>
    <property type="molecule type" value="Genomic_DNA"/>
</dbReference>
<evidence type="ECO:0000313" key="2">
    <source>
        <dbReference type="EMBL" id="MBC3875616.1"/>
    </source>
</evidence>